<dbReference type="GO" id="GO:0005506">
    <property type="term" value="F:iron ion binding"/>
    <property type="evidence" value="ECO:0007669"/>
    <property type="project" value="InterPro"/>
</dbReference>
<name>A0A3D8IUJ5_9HELI</name>
<proteinExistence type="inferred from homology"/>
<dbReference type="Gene3D" id="3.30.300.130">
    <property type="entry name" value="Fe-S cluster assembly (FSCA)"/>
    <property type="match status" value="1"/>
</dbReference>
<dbReference type="PANTHER" id="PTHR11178:SF1">
    <property type="entry name" value="NFU1 IRON-SULFUR CLUSTER SCAFFOLD HOMOLOG, MITOCHONDRIAL"/>
    <property type="match status" value="1"/>
</dbReference>
<dbReference type="GO" id="GO:0016226">
    <property type="term" value="P:iron-sulfur cluster assembly"/>
    <property type="evidence" value="ECO:0007669"/>
    <property type="project" value="InterPro"/>
</dbReference>
<keyword evidence="4" id="KW-1185">Reference proteome</keyword>
<comment type="similarity">
    <text evidence="1">Belongs to the NifU family.</text>
</comment>
<dbReference type="EMBL" id="NXLU01000005">
    <property type="protein sequence ID" value="RDU68957.1"/>
    <property type="molecule type" value="Genomic_DNA"/>
</dbReference>
<dbReference type="InterPro" id="IPR034904">
    <property type="entry name" value="FSCA_dom_sf"/>
</dbReference>
<dbReference type="AlphaFoldDB" id="A0A3D8IUJ5"/>
<dbReference type="GO" id="GO:0051536">
    <property type="term" value="F:iron-sulfur cluster binding"/>
    <property type="evidence" value="ECO:0007669"/>
    <property type="project" value="InterPro"/>
</dbReference>
<reference evidence="3 4" key="1">
    <citation type="submission" date="2018-04" db="EMBL/GenBank/DDBJ databases">
        <title>Novel Campyloabacter and Helicobacter Species and Strains.</title>
        <authorList>
            <person name="Mannion A.J."/>
            <person name="Shen Z."/>
            <person name="Fox J.G."/>
        </authorList>
    </citation>
    <scope>NUCLEOTIDE SEQUENCE [LARGE SCALE GENOMIC DNA]</scope>
    <source>
        <strain evidence="3 4">ATCC 700242</strain>
    </source>
</reference>
<dbReference type="PANTHER" id="PTHR11178">
    <property type="entry name" value="IRON-SULFUR CLUSTER SCAFFOLD PROTEIN NFU-RELATED"/>
    <property type="match status" value="1"/>
</dbReference>
<dbReference type="SUPFAM" id="SSF117916">
    <property type="entry name" value="Fe-S cluster assembly (FSCA) domain-like"/>
    <property type="match status" value="1"/>
</dbReference>
<sequence>MMIFTDEELLIPIQASIEKVRPYLLRDGGDMQLKEVKDGKVYIALQGACKSCPSSTITLKNKIEHQLKVDIHPDIEVIKVDEME</sequence>
<dbReference type="Proteomes" id="UP000257067">
    <property type="component" value="Unassembled WGS sequence"/>
</dbReference>
<evidence type="ECO:0000259" key="2">
    <source>
        <dbReference type="Pfam" id="PF01106"/>
    </source>
</evidence>
<accession>A0A3D8IUJ5</accession>
<feature type="domain" description="NIF system FeS cluster assembly NifU C-terminal" evidence="2">
    <location>
        <begin position="13"/>
        <end position="78"/>
    </location>
</feature>
<comment type="caution">
    <text evidence="3">The sequence shown here is derived from an EMBL/GenBank/DDBJ whole genome shotgun (WGS) entry which is preliminary data.</text>
</comment>
<evidence type="ECO:0000313" key="4">
    <source>
        <dbReference type="Proteomes" id="UP000257067"/>
    </source>
</evidence>
<protein>
    <submittedName>
        <fullName evidence="3">NifU family protein</fullName>
    </submittedName>
</protein>
<evidence type="ECO:0000313" key="3">
    <source>
        <dbReference type="EMBL" id="RDU68957.1"/>
    </source>
</evidence>
<dbReference type="OrthoDB" id="9796965at2"/>
<organism evidence="3 4">
    <name type="scientific">Helicobacter cholecystus</name>
    <dbReference type="NCBI Taxonomy" id="45498"/>
    <lineage>
        <taxon>Bacteria</taxon>
        <taxon>Pseudomonadati</taxon>
        <taxon>Campylobacterota</taxon>
        <taxon>Epsilonproteobacteria</taxon>
        <taxon>Campylobacterales</taxon>
        <taxon>Helicobacteraceae</taxon>
        <taxon>Helicobacter</taxon>
    </lineage>
</organism>
<gene>
    <name evidence="3" type="ORF">CQA62_05000</name>
</gene>
<evidence type="ECO:0000256" key="1">
    <source>
        <dbReference type="ARBA" id="ARBA00006420"/>
    </source>
</evidence>
<dbReference type="Pfam" id="PF01106">
    <property type="entry name" value="NifU"/>
    <property type="match status" value="1"/>
</dbReference>
<dbReference type="RefSeq" id="WP_104724899.1">
    <property type="nucleotide sequence ID" value="NZ_FZNE01000009.1"/>
</dbReference>
<dbReference type="InterPro" id="IPR001075">
    <property type="entry name" value="NIF_FeS_clus_asmbl_NifU_C"/>
</dbReference>